<feature type="compositionally biased region" description="Basic residues" evidence="2">
    <location>
        <begin position="35"/>
        <end position="44"/>
    </location>
</feature>
<feature type="coiled-coil region" evidence="1">
    <location>
        <begin position="261"/>
        <end position="288"/>
    </location>
</feature>
<accession>A0A699GFU0</accession>
<keyword evidence="1" id="KW-0175">Coiled coil</keyword>
<feature type="compositionally biased region" description="Polar residues" evidence="2">
    <location>
        <begin position="73"/>
        <end position="83"/>
    </location>
</feature>
<comment type="caution">
    <text evidence="3">The sequence shown here is derived from an EMBL/GenBank/DDBJ whole genome shotgun (WGS) entry which is preliminary data.</text>
</comment>
<evidence type="ECO:0000256" key="1">
    <source>
        <dbReference type="SAM" id="Coils"/>
    </source>
</evidence>
<feature type="region of interest" description="Disordered" evidence="2">
    <location>
        <begin position="1"/>
        <end position="106"/>
    </location>
</feature>
<organism evidence="3">
    <name type="scientific">Tanacetum cinerariifolium</name>
    <name type="common">Dalmatian daisy</name>
    <name type="synonym">Chrysanthemum cinerariifolium</name>
    <dbReference type="NCBI Taxonomy" id="118510"/>
    <lineage>
        <taxon>Eukaryota</taxon>
        <taxon>Viridiplantae</taxon>
        <taxon>Streptophyta</taxon>
        <taxon>Embryophyta</taxon>
        <taxon>Tracheophyta</taxon>
        <taxon>Spermatophyta</taxon>
        <taxon>Magnoliopsida</taxon>
        <taxon>eudicotyledons</taxon>
        <taxon>Gunneridae</taxon>
        <taxon>Pentapetalae</taxon>
        <taxon>asterids</taxon>
        <taxon>campanulids</taxon>
        <taxon>Asterales</taxon>
        <taxon>Asteraceae</taxon>
        <taxon>Asteroideae</taxon>
        <taxon>Anthemideae</taxon>
        <taxon>Anthemidinae</taxon>
        <taxon>Tanacetum</taxon>
    </lineage>
</organism>
<feature type="compositionally biased region" description="Basic and acidic residues" evidence="2">
    <location>
        <begin position="63"/>
        <end position="72"/>
    </location>
</feature>
<dbReference type="EMBL" id="BKCJ010000010">
    <property type="protein sequence ID" value="GEU28593.1"/>
    <property type="molecule type" value="Genomic_DNA"/>
</dbReference>
<proteinExistence type="predicted"/>
<gene>
    <name evidence="3" type="ORF">Tci_000571</name>
</gene>
<evidence type="ECO:0000256" key="2">
    <source>
        <dbReference type="SAM" id="MobiDB-lite"/>
    </source>
</evidence>
<name>A0A699GFU0_TANCI</name>
<protein>
    <submittedName>
        <fullName evidence="3">Uncharacterized protein</fullName>
    </submittedName>
</protein>
<evidence type="ECO:0000313" key="3">
    <source>
        <dbReference type="EMBL" id="GEU28593.1"/>
    </source>
</evidence>
<dbReference type="AlphaFoldDB" id="A0A699GFU0"/>
<reference evidence="3" key="1">
    <citation type="journal article" date="2019" name="Sci. Rep.">
        <title>Draft genome of Tanacetum cinerariifolium, the natural source of mosquito coil.</title>
        <authorList>
            <person name="Yamashiro T."/>
            <person name="Shiraishi A."/>
            <person name="Satake H."/>
            <person name="Nakayama K."/>
        </authorList>
    </citation>
    <scope>NUCLEOTIDE SEQUENCE</scope>
</reference>
<sequence length="396" mass="44552">MMVQAQEEIGEGTDIPTDPQHIPTIIQPSTSQPSRKQKFRKTKRKDTQVPQLSVPTESVADEAVNKQMDDRLTTPNESSYQGTDSGGGLMRQDTMGDAVAQTRSDRVSKISNEPLLARVNIPQSVEDILKLNELMDLCTNLQNMVLALEATKTTQAHEIDTRVESFDDEGLGWEDASKLESIIDDLDADEDITHVNDQEMFDADKDIQVEEVGVKQEVIADKEPIIDVAHVSAVATTITINDITLAKAIEEPMKLKKKDQILFDEEVARNLQEEINEEERLIEERELDKRYKFNSLKNKSFADIQDLSVKAMKRANTFVDYTTELVEESSKKVEAEIIQEESSKRAGDELEQETAKKQKIVDDKETTNLKQLEKIIPAEDITIDAIPLAVKTLIVD</sequence>